<name>A0A832V900_9ARCH</name>
<evidence type="ECO:0000256" key="5">
    <source>
        <dbReference type="ARBA" id="ARBA00022975"/>
    </source>
</evidence>
<reference evidence="10 11" key="1">
    <citation type="journal article" name="Nat. Commun.">
        <title>Undinarchaeota illuminate DPANN phylogeny and the impact of gene transfer on archaeal evolution.</title>
        <authorList>
            <person name="Dombrowski N."/>
            <person name="Williams T.A."/>
            <person name="Sun J."/>
            <person name="Woodcroft B.J."/>
            <person name="Lee J.H."/>
            <person name="Minh B.Q."/>
            <person name="Rinke C."/>
            <person name="Spang A."/>
        </authorList>
    </citation>
    <scope>NUCLEOTIDE SEQUENCE [LARGE SCALE GENOMIC DNA]</scope>
    <source>
        <strain evidence="10">MAG_bin17</strain>
    </source>
</reference>
<comment type="caution">
    <text evidence="10">The sequence shown here is derived from an EMBL/GenBank/DDBJ whole genome shotgun (WGS) entry which is preliminary data.</text>
</comment>
<keyword evidence="11" id="KW-1185">Reference proteome</keyword>
<comment type="pathway">
    <text evidence="1">Pyrimidine metabolism; UMP biosynthesis via de novo pathway; UMP from orotate: step 2/2.</text>
</comment>
<evidence type="ECO:0000256" key="1">
    <source>
        <dbReference type="ARBA" id="ARBA00004861"/>
    </source>
</evidence>
<dbReference type="AlphaFoldDB" id="A0A832V900"/>
<dbReference type="SMART" id="SM00934">
    <property type="entry name" value="OMPdecase"/>
    <property type="match status" value="1"/>
</dbReference>
<dbReference type="PANTHER" id="PTHR32119:SF2">
    <property type="entry name" value="OROTIDINE 5'-PHOSPHATE DECARBOXYLASE"/>
    <property type="match status" value="1"/>
</dbReference>
<feature type="binding site" evidence="8">
    <location>
        <position position="208"/>
    </location>
    <ligand>
        <name>substrate</name>
    </ligand>
</feature>
<keyword evidence="6" id="KW-0456">Lyase</keyword>
<evidence type="ECO:0000259" key="9">
    <source>
        <dbReference type="SMART" id="SM00934"/>
    </source>
</evidence>
<keyword evidence="5" id="KW-0665">Pyrimidine biosynthesis</keyword>
<evidence type="ECO:0000256" key="4">
    <source>
        <dbReference type="ARBA" id="ARBA00022793"/>
    </source>
</evidence>
<feature type="binding site" evidence="8">
    <location>
        <position position="14"/>
    </location>
    <ligand>
        <name>substrate</name>
    </ligand>
</feature>
<feature type="binding site" evidence="8">
    <location>
        <position position="127"/>
    </location>
    <ligand>
        <name>substrate</name>
    </ligand>
</feature>
<evidence type="ECO:0000313" key="10">
    <source>
        <dbReference type="EMBL" id="HIJ99820.1"/>
    </source>
</evidence>
<feature type="binding site" evidence="8">
    <location>
        <position position="207"/>
    </location>
    <ligand>
        <name>substrate</name>
    </ligand>
</feature>
<evidence type="ECO:0000313" key="11">
    <source>
        <dbReference type="Proteomes" id="UP000604391"/>
    </source>
</evidence>
<dbReference type="InterPro" id="IPR001754">
    <property type="entry name" value="OMPdeCOase_dom"/>
</dbReference>
<gene>
    <name evidence="10" type="ORF">H1011_03320</name>
</gene>
<dbReference type="InterPro" id="IPR014732">
    <property type="entry name" value="OMPdecase"/>
</dbReference>
<accession>A0A832V900</accession>
<evidence type="ECO:0000256" key="7">
    <source>
        <dbReference type="ARBA" id="ARBA00033428"/>
    </source>
</evidence>
<evidence type="ECO:0000256" key="8">
    <source>
        <dbReference type="PIRSR" id="PIRSR614732-2"/>
    </source>
</evidence>
<keyword evidence="4" id="KW-0210">Decarboxylase</keyword>
<dbReference type="SUPFAM" id="SSF51366">
    <property type="entry name" value="Ribulose-phoshate binding barrel"/>
    <property type="match status" value="1"/>
</dbReference>
<feature type="domain" description="Orotidine 5'-phosphate decarboxylase" evidence="9">
    <location>
        <begin position="8"/>
        <end position="223"/>
    </location>
</feature>
<sequence length="234" mass="25819">MDFGKTPKIVVSADIAPNEAVQLAEKLLPARDKIAALKLGSLHAMDVGLRETIKMMKEVSDFPLIYDHQKGCSDIPDIVERQVLLASDCGIDAVIGVPHGAGPRSLERFCTSCKSAGIEAIVLLEMTHEGAHDYHKEDTPRKIFDHIMELGVRNIVAPGNKYERLREYRKWIDESGSEMKIMSPGIGAQGGQAEKAVEIGTDYPIVGRAIYLSEDPLKAVEEIYESAVRGYEKR</sequence>
<protein>
    <recommendedName>
        <fullName evidence="3">Orotidine 5'-phosphate decarboxylase</fullName>
        <ecNumber evidence="2">4.1.1.23</ecNumber>
    </recommendedName>
    <alternativeName>
        <fullName evidence="7">OMP decarboxylase</fullName>
    </alternativeName>
</protein>
<dbReference type="GO" id="GO:0006207">
    <property type="term" value="P:'de novo' pyrimidine nucleobase biosynthetic process"/>
    <property type="evidence" value="ECO:0007669"/>
    <property type="project" value="InterPro"/>
</dbReference>
<dbReference type="Proteomes" id="UP000604391">
    <property type="component" value="Unassembled WGS sequence"/>
</dbReference>
<proteinExistence type="predicted"/>
<dbReference type="InterPro" id="IPR013785">
    <property type="entry name" value="Aldolase_TIM"/>
</dbReference>
<evidence type="ECO:0000256" key="3">
    <source>
        <dbReference type="ARBA" id="ARBA00021923"/>
    </source>
</evidence>
<organism evidence="10 11">
    <name type="scientific">Candidatus Undinarchaeum marinum</name>
    <dbReference type="NCBI Taxonomy" id="2756141"/>
    <lineage>
        <taxon>Archaea</taxon>
        <taxon>Candidatus Undinarchaeota</taxon>
        <taxon>Candidatus Undinarchaeia</taxon>
        <taxon>Candidatus Undinarchaeales</taxon>
        <taxon>Candidatus Undinarchaeaceae</taxon>
        <taxon>Candidatus Undinarchaeum</taxon>
    </lineage>
</organism>
<feature type="binding site" evidence="8">
    <location>
        <position position="38"/>
    </location>
    <ligand>
        <name>substrate</name>
    </ligand>
</feature>
<dbReference type="GO" id="GO:0044205">
    <property type="term" value="P:'de novo' UMP biosynthetic process"/>
    <property type="evidence" value="ECO:0007669"/>
    <property type="project" value="InterPro"/>
</dbReference>
<dbReference type="EC" id="4.1.1.23" evidence="2"/>
<dbReference type="InterPro" id="IPR011060">
    <property type="entry name" value="RibuloseP-bd_barrel"/>
</dbReference>
<dbReference type="GO" id="GO:0005829">
    <property type="term" value="C:cytosol"/>
    <property type="evidence" value="ECO:0007669"/>
    <property type="project" value="TreeGrafter"/>
</dbReference>
<evidence type="ECO:0000256" key="2">
    <source>
        <dbReference type="ARBA" id="ARBA00012321"/>
    </source>
</evidence>
<dbReference type="PANTHER" id="PTHR32119">
    <property type="entry name" value="OROTIDINE 5'-PHOSPHATE DECARBOXYLASE"/>
    <property type="match status" value="1"/>
</dbReference>
<dbReference type="GO" id="GO:0004590">
    <property type="term" value="F:orotidine-5'-phosphate decarboxylase activity"/>
    <property type="evidence" value="ECO:0007669"/>
    <property type="project" value="UniProtKB-EC"/>
</dbReference>
<dbReference type="Pfam" id="PF00215">
    <property type="entry name" value="OMPdecase"/>
    <property type="match status" value="1"/>
</dbReference>
<dbReference type="Gene3D" id="3.20.20.70">
    <property type="entry name" value="Aldolase class I"/>
    <property type="match status" value="1"/>
</dbReference>
<evidence type="ECO:0000256" key="6">
    <source>
        <dbReference type="ARBA" id="ARBA00023239"/>
    </source>
</evidence>
<dbReference type="EMBL" id="DVAD01000015">
    <property type="protein sequence ID" value="HIJ99820.1"/>
    <property type="molecule type" value="Genomic_DNA"/>
</dbReference>